<keyword evidence="4" id="KW-0804">Transcription</keyword>
<dbReference type="InterPro" id="IPR000847">
    <property type="entry name" value="LysR_HTH_N"/>
</dbReference>
<dbReference type="InterPro" id="IPR050389">
    <property type="entry name" value="LysR-type_TF"/>
</dbReference>
<dbReference type="Proteomes" id="UP000030451">
    <property type="component" value="Unassembled WGS sequence"/>
</dbReference>
<protein>
    <submittedName>
        <fullName evidence="6">LysR family transcriptional regulator</fullName>
    </submittedName>
</protein>
<dbReference type="PANTHER" id="PTHR30118">
    <property type="entry name" value="HTH-TYPE TRANSCRIPTIONAL REGULATOR LEUO-RELATED"/>
    <property type="match status" value="1"/>
</dbReference>
<sequence>MHDLNALHVLVTLLNTRSTQRAAKKLGRSQSYVSKVLAQLREELADPLFVRDSSGLMPTDYALSIEPRIKNALEQLDLALTPEEFDPSKLSRVTLHIVEPYLVEIGKDLIQAIRAQTNAVIELRQWSEHSESQILDDQVDLGLHVLNDKPQSFYQKKIHSGSGIFEGNQEGEYVKFIISGINEHHDHFKALDPNLEASIVVDSVHLINQLMDDCFTLRYEPYYDDKNLSPLNLDMALICKASLRSAPKQQWLMDLIIPIVDTHVAARKKTRNQ</sequence>
<dbReference type="SUPFAM" id="SSF46785">
    <property type="entry name" value="Winged helix' DNA-binding domain"/>
    <property type="match status" value="1"/>
</dbReference>
<dbReference type="EMBL" id="JRWP01000003">
    <property type="protein sequence ID" value="KGY10468.1"/>
    <property type="molecule type" value="Genomic_DNA"/>
</dbReference>
<comment type="caution">
    <text evidence="6">The sequence shown here is derived from an EMBL/GenBank/DDBJ whole genome shotgun (WGS) entry which is preliminary data.</text>
</comment>
<dbReference type="InterPro" id="IPR036388">
    <property type="entry name" value="WH-like_DNA-bd_sf"/>
</dbReference>
<comment type="similarity">
    <text evidence="1">Belongs to the LysR transcriptional regulatory family.</text>
</comment>
<evidence type="ECO:0000256" key="4">
    <source>
        <dbReference type="ARBA" id="ARBA00023163"/>
    </source>
</evidence>
<evidence type="ECO:0000313" key="6">
    <source>
        <dbReference type="EMBL" id="KGY10468.1"/>
    </source>
</evidence>
<dbReference type="Gene3D" id="1.10.10.10">
    <property type="entry name" value="Winged helix-like DNA-binding domain superfamily/Winged helix DNA-binding domain"/>
    <property type="match status" value="1"/>
</dbReference>
<accession>A0A0A5JR90</accession>
<dbReference type="PANTHER" id="PTHR30118:SF15">
    <property type="entry name" value="TRANSCRIPTIONAL REGULATORY PROTEIN"/>
    <property type="match status" value="1"/>
</dbReference>
<evidence type="ECO:0000256" key="1">
    <source>
        <dbReference type="ARBA" id="ARBA00009437"/>
    </source>
</evidence>
<dbReference type="InterPro" id="IPR036390">
    <property type="entry name" value="WH_DNA-bd_sf"/>
</dbReference>
<dbReference type="AlphaFoldDB" id="A0A0A5JR90"/>
<reference evidence="6 7" key="1">
    <citation type="submission" date="2014-10" db="EMBL/GenBank/DDBJ databases">
        <title>Genome sequencing of Vibrio sinaloensis T08.</title>
        <authorList>
            <person name="Chan K.-G."/>
            <person name="Mohamad N.I."/>
        </authorList>
    </citation>
    <scope>NUCLEOTIDE SEQUENCE [LARGE SCALE GENOMIC DNA]</scope>
    <source>
        <strain evidence="6 7">T08</strain>
    </source>
</reference>
<keyword evidence="3" id="KW-0238">DNA-binding</keyword>
<dbReference type="OrthoDB" id="6402859at2"/>
<proteinExistence type="inferred from homology"/>
<dbReference type="STRING" id="379097.SE23_03830"/>
<dbReference type="GO" id="GO:0003677">
    <property type="term" value="F:DNA binding"/>
    <property type="evidence" value="ECO:0007669"/>
    <property type="project" value="UniProtKB-KW"/>
</dbReference>
<evidence type="ECO:0000256" key="3">
    <source>
        <dbReference type="ARBA" id="ARBA00023125"/>
    </source>
</evidence>
<dbReference type="Pfam" id="PF00126">
    <property type="entry name" value="HTH_1"/>
    <property type="match status" value="1"/>
</dbReference>
<dbReference type="PROSITE" id="PS50931">
    <property type="entry name" value="HTH_LYSR"/>
    <property type="match status" value="1"/>
</dbReference>
<evidence type="ECO:0000313" key="7">
    <source>
        <dbReference type="Proteomes" id="UP000030451"/>
    </source>
</evidence>
<name>A0A0A5JR90_PHOS4</name>
<dbReference type="RefSeq" id="WP_038187134.1">
    <property type="nucleotide sequence ID" value="NZ_JRWP01000003.1"/>
</dbReference>
<keyword evidence="2" id="KW-0805">Transcription regulation</keyword>
<evidence type="ECO:0000259" key="5">
    <source>
        <dbReference type="PROSITE" id="PS50931"/>
    </source>
</evidence>
<evidence type="ECO:0000256" key="2">
    <source>
        <dbReference type="ARBA" id="ARBA00023015"/>
    </source>
</evidence>
<organism evidence="6 7">
    <name type="scientific">Photobacterium sp. (strain ATCC 43367)</name>
    <dbReference type="NCBI Taxonomy" id="379097"/>
    <lineage>
        <taxon>Bacteria</taxon>
        <taxon>Pseudomonadati</taxon>
        <taxon>Pseudomonadota</taxon>
        <taxon>Gammaproteobacteria</taxon>
        <taxon>Vibrionales</taxon>
        <taxon>Vibrionaceae</taxon>
        <taxon>Vibrio</taxon>
        <taxon>Vibrio oreintalis group</taxon>
    </lineage>
</organism>
<feature type="domain" description="HTH lysR-type" evidence="5">
    <location>
        <begin position="1"/>
        <end position="59"/>
    </location>
</feature>
<dbReference type="GO" id="GO:0003700">
    <property type="term" value="F:DNA-binding transcription factor activity"/>
    <property type="evidence" value="ECO:0007669"/>
    <property type="project" value="InterPro"/>
</dbReference>
<gene>
    <name evidence="6" type="ORF">NM06_01270</name>
</gene>